<evidence type="ECO:0000313" key="1">
    <source>
        <dbReference type="EMBL" id="EFA97145.1"/>
    </source>
</evidence>
<evidence type="ECO:0008006" key="3">
    <source>
        <dbReference type="Google" id="ProtNLM"/>
    </source>
</evidence>
<dbReference type="EMBL" id="ADEF01000047">
    <property type="protein sequence ID" value="EFA97145.1"/>
    <property type="molecule type" value="Genomic_DNA"/>
</dbReference>
<protein>
    <recommendedName>
        <fullName evidence="3">Replication initiation factor</fullName>
    </recommendedName>
</protein>
<dbReference type="AlphaFoldDB" id="D1W0H4"/>
<dbReference type="RefSeq" id="WP_008124807.1">
    <property type="nucleotide sequence ID" value="NZ_ADEF01000047.1"/>
</dbReference>
<evidence type="ECO:0000313" key="2">
    <source>
        <dbReference type="Proteomes" id="UP000004001"/>
    </source>
</evidence>
<keyword evidence="2" id="KW-1185">Reference proteome</keyword>
<proteinExistence type="predicted"/>
<dbReference type="eggNOG" id="ENOG5033ZGQ">
    <property type="taxonomic scope" value="Bacteria"/>
</dbReference>
<comment type="caution">
    <text evidence="1">The sequence shown here is derived from an EMBL/GenBank/DDBJ whole genome shotgun (WGS) entry which is preliminary data.</text>
</comment>
<reference evidence="1 2" key="1">
    <citation type="submission" date="2009-12" db="EMBL/GenBank/DDBJ databases">
        <title>Genome Sequence of Prevotella timonensis CRIS 5C-B1.</title>
        <authorList>
            <person name="Durkin A.S."/>
            <person name="Madupu R."/>
            <person name="Torralba M."/>
            <person name="Methe B."/>
            <person name="Sutton G."/>
            <person name="Strausberg R.L."/>
            <person name="Nelson K.E."/>
        </authorList>
    </citation>
    <scope>NUCLEOTIDE SEQUENCE [LARGE SCALE GENOMIC DNA]</scope>
    <source>
        <strain evidence="1 2">CRIS 5C-B1</strain>
    </source>
</reference>
<dbReference type="Proteomes" id="UP000004001">
    <property type="component" value="Unassembled WGS sequence"/>
</dbReference>
<name>D1W0H4_9BACT</name>
<accession>D1W0H4</accession>
<gene>
    <name evidence="1" type="ORF">HMPREF9019_0999</name>
</gene>
<sequence length="320" mass="37695">MIDYISTTTSFSGKDNIFYTHLQLEAVYNSGWRKYHLEGCEKLSVRINPSLRMMKLEGSIPYYWQGNNFSFNRRQFVDAINHIEGLLNVDLWKSTINAFEFGVIMQVNMKPKEYIRHHYSSPKEKLELNEKPKDKGQFRWWSDKNVSLKMYDAGRNIQMKQGLERKKIITQSGWEEAGEYLKFEAHYLRPECLNRGRELYLYNLVNPDWHSIFKEDLYLHYKRLIPMKSIITPTNKKDLTTADILIITMAEEAVNEGRTMEELKKLLYAKVNSIPDSVLTKSDKVFRKAQIKKLLNNIREADISIYDLSNELQKALEADN</sequence>
<organism evidence="1 2">
    <name type="scientific">Hoylesella timonensis CRIS 5C-B1</name>
    <dbReference type="NCBI Taxonomy" id="679189"/>
    <lineage>
        <taxon>Bacteria</taxon>
        <taxon>Pseudomonadati</taxon>
        <taxon>Bacteroidota</taxon>
        <taxon>Bacteroidia</taxon>
        <taxon>Bacteroidales</taxon>
        <taxon>Prevotellaceae</taxon>
        <taxon>Hoylesella</taxon>
    </lineage>
</organism>